<dbReference type="InterPro" id="IPR016084">
    <property type="entry name" value="Haem_Oase-like_multi-hlx"/>
</dbReference>
<protein>
    <submittedName>
        <fullName evidence="3">Uncharacterized protein</fullName>
    </submittedName>
</protein>
<reference evidence="3 4" key="1">
    <citation type="submission" date="2024-10" db="EMBL/GenBank/DDBJ databases">
        <title>Updated reference genomes for cyclostephanoid diatoms.</title>
        <authorList>
            <person name="Roberts W.R."/>
            <person name="Alverson A.J."/>
        </authorList>
    </citation>
    <scope>NUCLEOTIDE SEQUENCE [LARGE SCALE GENOMIC DNA]</scope>
    <source>
        <strain evidence="3 4">AJA276-08</strain>
    </source>
</reference>
<evidence type="ECO:0000256" key="2">
    <source>
        <dbReference type="SAM" id="Phobius"/>
    </source>
</evidence>
<evidence type="ECO:0000313" key="3">
    <source>
        <dbReference type="EMBL" id="KAL3788149.1"/>
    </source>
</evidence>
<proteinExistence type="predicted"/>
<keyword evidence="4" id="KW-1185">Reference proteome</keyword>
<dbReference type="Proteomes" id="UP001530315">
    <property type="component" value="Unassembled WGS sequence"/>
</dbReference>
<organism evidence="3 4">
    <name type="scientific">Stephanodiscus triporus</name>
    <dbReference type="NCBI Taxonomy" id="2934178"/>
    <lineage>
        <taxon>Eukaryota</taxon>
        <taxon>Sar</taxon>
        <taxon>Stramenopiles</taxon>
        <taxon>Ochrophyta</taxon>
        <taxon>Bacillariophyta</taxon>
        <taxon>Coscinodiscophyceae</taxon>
        <taxon>Thalassiosirophycidae</taxon>
        <taxon>Stephanodiscales</taxon>
        <taxon>Stephanodiscaceae</taxon>
        <taxon>Stephanodiscus</taxon>
    </lineage>
</organism>
<dbReference type="AlphaFoldDB" id="A0ABD3PKL0"/>
<dbReference type="Gene3D" id="1.20.910.10">
    <property type="entry name" value="Heme oxygenase-like"/>
    <property type="match status" value="1"/>
</dbReference>
<name>A0ABD3PKL0_9STRA</name>
<keyword evidence="2" id="KW-1133">Transmembrane helix</keyword>
<sequence>MLMGIERIILHAPANQPPPPRCRHEEEGASASVPDTNDPAAMVGGTSGSGTKMMDPSSAVEDGHHDDDDEDRATARVRRQGRVDGLFRACMDVIRSSHTLGRALRTAMLAAGLMTDRYCYAELLGQFYVVTSALETRMEELHRELDDDGAASSSSSSSSSSSFVARARTSLGYSFASGYEADLRHLLGPDWRSTTESWTTDPAARYARRLRAANEDECAAAAFILHGPLVIGGGAALRPRVERAFGAGATNVFEGVCGIDERGRGRLGRRREFIEFYDALLDGDDADHRDVRFVTIVRSCSEFMDMNNEMMTAVRRAPWWKKYAVACSVAAVSVFSVLAWRFIVYVFDGDARARSLK</sequence>
<dbReference type="EMBL" id="JALLAZ020000740">
    <property type="protein sequence ID" value="KAL3788149.1"/>
    <property type="molecule type" value="Genomic_DNA"/>
</dbReference>
<evidence type="ECO:0000256" key="1">
    <source>
        <dbReference type="SAM" id="MobiDB-lite"/>
    </source>
</evidence>
<gene>
    <name evidence="3" type="ORF">ACHAW5_006597</name>
</gene>
<dbReference type="SUPFAM" id="SSF48613">
    <property type="entry name" value="Heme oxygenase-like"/>
    <property type="match status" value="1"/>
</dbReference>
<comment type="caution">
    <text evidence="3">The sequence shown here is derived from an EMBL/GenBank/DDBJ whole genome shotgun (WGS) entry which is preliminary data.</text>
</comment>
<feature type="transmembrane region" description="Helical" evidence="2">
    <location>
        <begin position="323"/>
        <end position="347"/>
    </location>
</feature>
<accession>A0ABD3PKL0</accession>
<evidence type="ECO:0000313" key="4">
    <source>
        <dbReference type="Proteomes" id="UP001530315"/>
    </source>
</evidence>
<feature type="region of interest" description="Disordered" evidence="1">
    <location>
        <begin position="8"/>
        <end position="73"/>
    </location>
</feature>
<keyword evidence="2" id="KW-0812">Transmembrane</keyword>
<keyword evidence="2" id="KW-0472">Membrane</keyword>